<evidence type="ECO:0000256" key="1">
    <source>
        <dbReference type="SAM" id="MobiDB-lite"/>
    </source>
</evidence>
<sequence length="108" mass="12176">MPDQHPIHSEGPPQEDDTSGASPKPMLSTEGQIAHLKARGVAFELCDEQEALEYLRANTYYYKFAAYRVLFPKKVGGAHDGEYAIRFSAVPCTAKIVMRLMAYTRWHT</sequence>
<reference evidence="2 3" key="1">
    <citation type="submission" date="2017-05" db="EMBL/GenBank/DDBJ databases">
        <title>Comparative genomics and methylome analysis of the gut commensal Bifidobacterium breve.</title>
        <authorList>
            <person name="Bottacini F."/>
            <person name="Morrissey R."/>
            <person name="Roberts R.J."/>
            <person name="James K."/>
            <person name="van Breen J."/>
            <person name="Egan M."/>
            <person name="Lambert J."/>
            <person name="van Limpt K."/>
            <person name="Stanton C."/>
            <person name="Knol J."/>
            <person name="O' Connell Motherway M."/>
            <person name="van Sinderen D."/>
        </authorList>
    </citation>
    <scope>NUCLEOTIDE SEQUENCE [LARGE SCALE GENOMIC DNA]</scope>
    <source>
        <strain evidence="2 3">NRBB51</strain>
    </source>
</reference>
<name>A0AAN1M2C2_BIFBR</name>
<protein>
    <recommendedName>
        <fullName evidence="4">Abi family protein</fullName>
    </recommendedName>
</protein>
<feature type="region of interest" description="Disordered" evidence="1">
    <location>
        <begin position="1"/>
        <end position="29"/>
    </location>
</feature>
<dbReference type="EMBL" id="CP021392">
    <property type="protein sequence ID" value="AUD80248.1"/>
    <property type="molecule type" value="Genomic_DNA"/>
</dbReference>
<organism evidence="2 3">
    <name type="scientific">Bifidobacterium breve</name>
    <dbReference type="NCBI Taxonomy" id="1685"/>
    <lineage>
        <taxon>Bacteria</taxon>
        <taxon>Bacillati</taxon>
        <taxon>Actinomycetota</taxon>
        <taxon>Actinomycetes</taxon>
        <taxon>Bifidobacteriales</taxon>
        <taxon>Bifidobacteriaceae</taxon>
        <taxon>Bifidobacterium</taxon>
    </lineage>
</organism>
<gene>
    <name evidence="2" type="ORF">NRBB51_0134</name>
</gene>
<accession>A0AAN1M2C2</accession>
<dbReference type="Proteomes" id="UP000232609">
    <property type="component" value="Chromosome"/>
</dbReference>
<proteinExistence type="predicted"/>
<evidence type="ECO:0008006" key="4">
    <source>
        <dbReference type="Google" id="ProtNLM"/>
    </source>
</evidence>
<evidence type="ECO:0000313" key="2">
    <source>
        <dbReference type="EMBL" id="AUD80248.1"/>
    </source>
</evidence>
<dbReference type="AlphaFoldDB" id="A0AAN1M2C2"/>
<evidence type="ECO:0000313" key="3">
    <source>
        <dbReference type="Proteomes" id="UP000232609"/>
    </source>
</evidence>
<dbReference type="RefSeq" id="WP_157825729.1">
    <property type="nucleotide sequence ID" value="NZ_CP021392.1"/>
</dbReference>